<feature type="transmembrane region" description="Helical" evidence="2">
    <location>
        <begin position="80"/>
        <end position="100"/>
    </location>
</feature>
<sequence>MSSPYDQSLLASAPAATRAQMQDGYNPDILNEKPAAPTPPASNSRQNLEAYGNGSTTPALAQEGAYVSPSKTPFYRTKKGIIVILVVLAVIIGAVVGGAVGGTRKKKTDTGVQVGTSTGNSTAGEGVSGGAGNSSSTTTTTAPVAGTSSAVGVSTGTLTTAAQGPDNPPITTGTSTPAATAQQQQVQVSG</sequence>
<evidence type="ECO:0000313" key="4">
    <source>
        <dbReference type="Proteomes" id="UP000054270"/>
    </source>
</evidence>
<accession>A0A0D2LFZ0</accession>
<feature type="region of interest" description="Disordered" evidence="1">
    <location>
        <begin position="102"/>
        <end position="190"/>
    </location>
</feature>
<dbReference type="Proteomes" id="UP000054270">
    <property type="component" value="Unassembled WGS sequence"/>
</dbReference>
<feature type="compositionally biased region" description="Polar residues" evidence="1">
    <location>
        <begin position="110"/>
        <end position="120"/>
    </location>
</feature>
<evidence type="ECO:0000256" key="1">
    <source>
        <dbReference type="SAM" id="MobiDB-lite"/>
    </source>
</evidence>
<reference evidence="4" key="1">
    <citation type="submission" date="2014-04" db="EMBL/GenBank/DDBJ databases">
        <title>Evolutionary Origins and Diversification of the Mycorrhizal Mutualists.</title>
        <authorList>
            <consortium name="DOE Joint Genome Institute"/>
            <consortium name="Mycorrhizal Genomics Consortium"/>
            <person name="Kohler A."/>
            <person name="Kuo A."/>
            <person name="Nagy L.G."/>
            <person name="Floudas D."/>
            <person name="Copeland A."/>
            <person name="Barry K.W."/>
            <person name="Cichocki N."/>
            <person name="Veneault-Fourrey C."/>
            <person name="LaButti K."/>
            <person name="Lindquist E.A."/>
            <person name="Lipzen A."/>
            <person name="Lundell T."/>
            <person name="Morin E."/>
            <person name="Murat C."/>
            <person name="Riley R."/>
            <person name="Ohm R."/>
            <person name="Sun H."/>
            <person name="Tunlid A."/>
            <person name="Henrissat B."/>
            <person name="Grigoriev I.V."/>
            <person name="Hibbett D.S."/>
            <person name="Martin F."/>
        </authorList>
    </citation>
    <scope>NUCLEOTIDE SEQUENCE [LARGE SCALE GENOMIC DNA]</scope>
    <source>
        <strain evidence="4">FD-334 SS-4</strain>
    </source>
</reference>
<feature type="compositionally biased region" description="Polar residues" evidence="1">
    <location>
        <begin position="41"/>
        <end position="56"/>
    </location>
</feature>
<feature type="compositionally biased region" description="Low complexity" evidence="1">
    <location>
        <begin position="171"/>
        <end position="190"/>
    </location>
</feature>
<feature type="compositionally biased region" description="Polar residues" evidence="1">
    <location>
        <begin position="1"/>
        <end position="10"/>
    </location>
</feature>
<dbReference type="EMBL" id="KN817527">
    <property type="protein sequence ID" value="KJA26537.1"/>
    <property type="molecule type" value="Genomic_DNA"/>
</dbReference>
<evidence type="ECO:0000256" key="2">
    <source>
        <dbReference type="SAM" id="Phobius"/>
    </source>
</evidence>
<feature type="compositionally biased region" description="Polar residues" evidence="1">
    <location>
        <begin position="152"/>
        <end position="162"/>
    </location>
</feature>
<keyword evidence="2" id="KW-0472">Membrane</keyword>
<gene>
    <name evidence="3" type="ORF">HYPSUDRAFT_75351</name>
</gene>
<dbReference type="OrthoDB" id="3268868at2759"/>
<feature type="region of interest" description="Disordered" evidence="1">
    <location>
        <begin position="1"/>
        <end position="56"/>
    </location>
</feature>
<dbReference type="OMA" id="TPFYRTK"/>
<feature type="compositionally biased region" description="Low complexity" evidence="1">
    <location>
        <begin position="133"/>
        <end position="151"/>
    </location>
</feature>
<keyword evidence="2" id="KW-1133">Transmembrane helix</keyword>
<organism evidence="3 4">
    <name type="scientific">Hypholoma sublateritium (strain FD-334 SS-4)</name>
    <dbReference type="NCBI Taxonomy" id="945553"/>
    <lineage>
        <taxon>Eukaryota</taxon>
        <taxon>Fungi</taxon>
        <taxon>Dikarya</taxon>
        <taxon>Basidiomycota</taxon>
        <taxon>Agaricomycotina</taxon>
        <taxon>Agaricomycetes</taxon>
        <taxon>Agaricomycetidae</taxon>
        <taxon>Agaricales</taxon>
        <taxon>Agaricineae</taxon>
        <taxon>Strophariaceae</taxon>
        <taxon>Hypholoma</taxon>
    </lineage>
</organism>
<protein>
    <submittedName>
        <fullName evidence="3">Uncharacterized protein</fullName>
    </submittedName>
</protein>
<dbReference type="AlphaFoldDB" id="A0A0D2LFZ0"/>
<name>A0A0D2LFZ0_HYPSF</name>
<keyword evidence="4" id="KW-1185">Reference proteome</keyword>
<proteinExistence type="predicted"/>
<keyword evidence="2" id="KW-0812">Transmembrane</keyword>
<evidence type="ECO:0000313" key="3">
    <source>
        <dbReference type="EMBL" id="KJA26537.1"/>
    </source>
</evidence>